<sequence length="86" mass="9423">MEQKRKARLAQLEALTEAEPGVDGVLDSQKDTVRRALIGIDNVLARMEDGTYSTRQSRAKPTPHPSWNGREPDARSLGLLASEPPA</sequence>
<accession>A0ABW4IYE3</accession>
<organism evidence="2 3">
    <name type="scientific">Streptomyces caeni</name>
    <dbReference type="NCBI Taxonomy" id="2307231"/>
    <lineage>
        <taxon>Bacteria</taxon>
        <taxon>Bacillati</taxon>
        <taxon>Actinomycetota</taxon>
        <taxon>Actinomycetes</taxon>
        <taxon>Kitasatosporales</taxon>
        <taxon>Streptomycetaceae</taxon>
        <taxon>Streptomyces</taxon>
    </lineage>
</organism>
<comment type="caution">
    <text evidence="2">The sequence shown here is derived from an EMBL/GenBank/DDBJ whole genome shotgun (WGS) entry which is preliminary data.</text>
</comment>
<dbReference type="RefSeq" id="WP_381088117.1">
    <property type="nucleotide sequence ID" value="NZ_JBHUDX010000083.1"/>
</dbReference>
<reference evidence="3" key="1">
    <citation type="journal article" date="2019" name="Int. J. Syst. Evol. Microbiol.">
        <title>The Global Catalogue of Microorganisms (GCM) 10K type strain sequencing project: providing services to taxonomists for standard genome sequencing and annotation.</title>
        <authorList>
            <consortium name="The Broad Institute Genomics Platform"/>
            <consortium name="The Broad Institute Genome Sequencing Center for Infectious Disease"/>
            <person name="Wu L."/>
            <person name="Ma J."/>
        </authorList>
    </citation>
    <scope>NUCLEOTIDE SEQUENCE [LARGE SCALE GENOMIC DNA]</scope>
    <source>
        <strain evidence="3">CGMCC 1.12470</strain>
    </source>
</reference>
<dbReference type="EMBL" id="JBHUDX010000083">
    <property type="protein sequence ID" value="MFD1661737.1"/>
    <property type="molecule type" value="Genomic_DNA"/>
</dbReference>
<protein>
    <recommendedName>
        <fullName evidence="4">TraR/DksA family transcriptional regulator</fullName>
    </recommendedName>
</protein>
<keyword evidence="3" id="KW-1185">Reference proteome</keyword>
<proteinExistence type="predicted"/>
<name>A0ABW4IYE3_9ACTN</name>
<evidence type="ECO:0000313" key="3">
    <source>
        <dbReference type="Proteomes" id="UP001597261"/>
    </source>
</evidence>
<evidence type="ECO:0008006" key="4">
    <source>
        <dbReference type="Google" id="ProtNLM"/>
    </source>
</evidence>
<feature type="region of interest" description="Disordered" evidence="1">
    <location>
        <begin position="49"/>
        <end position="86"/>
    </location>
</feature>
<evidence type="ECO:0000313" key="2">
    <source>
        <dbReference type="EMBL" id="MFD1661737.1"/>
    </source>
</evidence>
<evidence type="ECO:0000256" key="1">
    <source>
        <dbReference type="SAM" id="MobiDB-lite"/>
    </source>
</evidence>
<dbReference type="Proteomes" id="UP001597261">
    <property type="component" value="Unassembled WGS sequence"/>
</dbReference>
<gene>
    <name evidence="2" type="ORF">ACFSL4_26955</name>
</gene>